<keyword evidence="1" id="KW-0175">Coiled coil</keyword>
<evidence type="ECO:0000313" key="3">
    <source>
        <dbReference type="Proteomes" id="UP000191901"/>
    </source>
</evidence>
<keyword evidence="3" id="KW-1185">Reference proteome</keyword>
<evidence type="ECO:0000313" key="2">
    <source>
        <dbReference type="EMBL" id="ASC71657.1"/>
    </source>
</evidence>
<dbReference type="STRING" id="1641165.XM38_18375"/>
<accession>A0A1Z3HNC9</accession>
<name>A0A1Z3HNC9_9CYAN</name>
<dbReference type="EMBL" id="CP021983">
    <property type="protein sequence ID" value="ASC71657.1"/>
    <property type="molecule type" value="Genomic_DNA"/>
</dbReference>
<dbReference type="OrthoDB" id="581676at2"/>
<dbReference type="RefSeq" id="WP_080811563.1">
    <property type="nucleotide sequence ID" value="NZ_CP021983.2"/>
</dbReference>
<dbReference type="Proteomes" id="UP000191901">
    <property type="component" value="Chromosome"/>
</dbReference>
<protein>
    <recommendedName>
        <fullName evidence="4">Chromosome partition protein Smc</fullName>
    </recommendedName>
</protein>
<proteinExistence type="predicted"/>
<evidence type="ECO:0008006" key="4">
    <source>
        <dbReference type="Google" id="ProtNLM"/>
    </source>
</evidence>
<gene>
    <name evidence="2" type="ORF">XM38_026110</name>
</gene>
<dbReference type="AlphaFoldDB" id="A0A1Z3HNC9"/>
<reference evidence="2 3" key="1">
    <citation type="journal article" date="2016" name="Biochim. Biophys. Acta">
        <title>Characterization of red-shifted phycobilisomes isolated from the chlorophyll f-containing cyanobacterium Halomicronema hongdechloris.</title>
        <authorList>
            <person name="Li Y."/>
            <person name="Lin Y."/>
            <person name="Garvey C.J."/>
            <person name="Birch D."/>
            <person name="Corkery R.W."/>
            <person name="Loughlin P.C."/>
            <person name="Scheer H."/>
            <person name="Willows R.D."/>
            <person name="Chen M."/>
        </authorList>
    </citation>
    <scope>NUCLEOTIDE SEQUENCE [LARGE SCALE GENOMIC DNA]</scope>
    <source>
        <strain evidence="2 3">C2206</strain>
    </source>
</reference>
<feature type="coiled-coil region" evidence="1">
    <location>
        <begin position="127"/>
        <end position="168"/>
    </location>
</feature>
<sequence>MKSSQSSQIRVLIEKFKLRLEDFPPYERDGKLYFRRTDTGKEISYLKATCDELRHGLTNYETLLAEIKTLSFKHSSIRDAVIYAIKYEATRKVYHTQRIELRRYYNALIARLKKGKIIELRKISGKDKKTQEEIEHLENIRDALLAQVKQKDNEIRSLQKQVNEYIGLCEKYARDWSKEKSRRELLGRNNKSLGAYKGLYGQEKKKTAALKQEIQRLRAHIASLEQQLDD</sequence>
<dbReference type="KEGG" id="hhg:XM38_026110"/>
<evidence type="ECO:0000256" key="1">
    <source>
        <dbReference type="SAM" id="Coils"/>
    </source>
</evidence>
<organism evidence="2 3">
    <name type="scientific">Halomicronema hongdechloris C2206</name>
    <dbReference type="NCBI Taxonomy" id="1641165"/>
    <lineage>
        <taxon>Bacteria</taxon>
        <taxon>Bacillati</taxon>
        <taxon>Cyanobacteriota</taxon>
        <taxon>Cyanophyceae</taxon>
        <taxon>Nodosilineales</taxon>
        <taxon>Nodosilineaceae</taxon>
        <taxon>Halomicronema</taxon>
    </lineage>
</organism>